<reference evidence="10" key="1">
    <citation type="journal article" date="2019" name="Int. J. Syst. Evol. Microbiol.">
        <title>The Global Catalogue of Microorganisms (GCM) 10K type strain sequencing project: providing services to taxonomists for standard genome sequencing and annotation.</title>
        <authorList>
            <consortium name="The Broad Institute Genomics Platform"/>
            <consortium name="The Broad Institute Genome Sequencing Center for Infectious Disease"/>
            <person name="Wu L."/>
            <person name="Ma J."/>
        </authorList>
    </citation>
    <scope>NUCLEOTIDE SEQUENCE [LARGE SCALE GENOMIC DNA]</scope>
    <source>
        <strain evidence="10">NBRC 112299</strain>
    </source>
</reference>
<accession>A0ABQ6IKB3</accession>
<dbReference type="RefSeq" id="WP_284329252.1">
    <property type="nucleotide sequence ID" value="NZ_BSUN01000001.1"/>
</dbReference>
<dbReference type="Proteomes" id="UP001157125">
    <property type="component" value="Unassembled WGS sequence"/>
</dbReference>
<sequence>MISTLHGTVLSVGATAAVIETGGVGMKVLSTPTTLADLRHGATVRVHTHLVVREDSLTLFGFGTEHERDTFEALQSVQGVGPRLALAMLAVHSPDALAQAVASGDRKALEQVPGIGAKVAARLLLEPGRQAQPPRARRRRRRGASLGGPRGRQGTGRGRACQPGLEPEGRGEGRGRCG</sequence>
<comment type="similarity">
    <text evidence="6">Belongs to the RuvA family.</text>
</comment>
<gene>
    <name evidence="6" type="primary">ruvA</name>
    <name evidence="9" type="ORF">GCM10025876_39590</name>
</gene>
<evidence type="ECO:0000256" key="7">
    <source>
        <dbReference type="SAM" id="MobiDB-lite"/>
    </source>
</evidence>
<evidence type="ECO:0000256" key="3">
    <source>
        <dbReference type="ARBA" id="ARBA00023125"/>
    </source>
</evidence>
<dbReference type="InterPro" id="IPR000085">
    <property type="entry name" value="RuvA"/>
</dbReference>
<feature type="region of interest" description="Domain III" evidence="6">
    <location>
        <begin position="137"/>
        <end position="178"/>
    </location>
</feature>
<dbReference type="SMART" id="SM00278">
    <property type="entry name" value="HhH1"/>
    <property type="match status" value="2"/>
</dbReference>
<keyword evidence="5 6" id="KW-0234">DNA repair</keyword>
<comment type="subcellular location">
    <subcellularLocation>
        <location evidence="6">Cytoplasm</location>
    </subcellularLocation>
</comment>
<proteinExistence type="inferred from homology"/>
<keyword evidence="3 6" id="KW-0238">DNA-binding</keyword>
<dbReference type="InterPro" id="IPR010994">
    <property type="entry name" value="RuvA_2-like"/>
</dbReference>
<evidence type="ECO:0000256" key="1">
    <source>
        <dbReference type="ARBA" id="ARBA00022490"/>
    </source>
</evidence>
<protein>
    <recommendedName>
        <fullName evidence="6">Holliday junction branch migration complex subunit RuvA</fullName>
    </recommendedName>
</protein>
<dbReference type="NCBIfam" id="TIGR00084">
    <property type="entry name" value="ruvA"/>
    <property type="match status" value="1"/>
</dbReference>
<organism evidence="9 10">
    <name type="scientific">Demequina litorisediminis</name>
    <dbReference type="NCBI Taxonomy" id="1849022"/>
    <lineage>
        <taxon>Bacteria</taxon>
        <taxon>Bacillati</taxon>
        <taxon>Actinomycetota</taxon>
        <taxon>Actinomycetes</taxon>
        <taxon>Micrococcales</taxon>
        <taxon>Demequinaceae</taxon>
        <taxon>Demequina</taxon>
    </lineage>
</organism>
<dbReference type="InterPro" id="IPR003583">
    <property type="entry name" value="Hlx-hairpin-Hlx_DNA-bd_motif"/>
</dbReference>
<evidence type="ECO:0000313" key="10">
    <source>
        <dbReference type="Proteomes" id="UP001157125"/>
    </source>
</evidence>
<dbReference type="Pfam" id="PF14520">
    <property type="entry name" value="HHH_5"/>
    <property type="match status" value="1"/>
</dbReference>
<evidence type="ECO:0000256" key="2">
    <source>
        <dbReference type="ARBA" id="ARBA00022763"/>
    </source>
</evidence>
<dbReference type="Gene3D" id="2.40.50.140">
    <property type="entry name" value="Nucleic acid-binding proteins"/>
    <property type="match status" value="1"/>
</dbReference>
<evidence type="ECO:0000256" key="6">
    <source>
        <dbReference type="HAMAP-Rule" id="MF_00031"/>
    </source>
</evidence>
<comment type="caution">
    <text evidence="6">Lacks conserved residue(s) required for the propagation of feature annotation.</text>
</comment>
<keyword evidence="2 6" id="KW-0227">DNA damage</keyword>
<dbReference type="Pfam" id="PF01330">
    <property type="entry name" value="RuvA_N"/>
    <property type="match status" value="1"/>
</dbReference>
<comment type="subunit">
    <text evidence="6">Homotetramer. Forms an RuvA(8)-RuvB(12)-Holliday junction (HJ) complex. HJ DNA is sandwiched between 2 RuvA tetramers; dsDNA enters through RuvA and exits via RuvB. An RuvB hexamer assembles on each DNA strand where it exits the tetramer. Each RuvB hexamer is contacted by two RuvA subunits (via domain III) on 2 adjacent RuvB subunits; this complex drives branch migration. In the full resolvosome a probable DNA-RuvA(4)-RuvB(12)-RuvC(2) complex forms which resolves the HJ.</text>
</comment>
<evidence type="ECO:0000259" key="8">
    <source>
        <dbReference type="SMART" id="SM00278"/>
    </source>
</evidence>
<dbReference type="HAMAP" id="MF_00031">
    <property type="entry name" value="DNA_HJ_migration_RuvA"/>
    <property type="match status" value="1"/>
</dbReference>
<feature type="domain" description="Helix-hairpin-helix DNA-binding motif class 1" evidence="8">
    <location>
        <begin position="107"/>
        <end position="126"/>
    </location>
</feature>
<feature type="domain" description="Helix-hairpin-helix DNA-binding motif class 1" evidence="8">
    <location>
        <begin position="72"/>
        <end position="91"/>
    </location>
</feature>
<evidence type="ECO:0000256" key="5">
    <source>
        <dbReference type="ARBA" id="ARBA00023204"/>
    </source>
</evidence>
<keyword evidence="10" id="KW-1185">Reference proteome</keyword>
<dbReference type="Gene3D" id="1.10.150.20">
    <property type="entry name" value="5' to 3' exonuclease, C-terminal subdomain"/>
    <property type="match status" value="1"/>
</dbReference>
<dbReference type="EMBL" id="BSUN01000001">
    <property type="protein sequence ID" value="GMA37755.1"/>
    <property type="molecule type" value="Genomic_DNA"/>
</dbReference>
<keyword evidence="1 6" id="KW-0963">Cytoplasm</keyword>
<comment type="domain">
    <text evidence="6">Has three domains with a flexible linker between the domains II and III and assumes an 'L' shape. Domain III is highly mobile and contacts RuvB.</text>
</comment>
<comment type="function">
    <text evidence="6">The RuvA-RuvB-RuvC complex processes Holliday junction (HJ) DNA during genetic recombination and DNA repair, while the RuvA-RuvB complex plays an important role in the rescue of blocked DNA replication forks via replication fork reversal (RFR). RuvA specifically binds to HJ cruciform DNA, conferring on it an open structure. The RuvB hexamer acts as an ATP-dependent pump, pulling dsDNA into and through the RuvAB complex. HJ branch migration allows RuvC to scan DNA until it finds its consensus sequence, where it cleaves and resolves the cruciform DNA.</text>
</comment>
<feature type="compositionally biased region" description="Basic and acidic residues" evidence="7">
    <location>
        <begin position="167"/>
        <end position="178"/>
    </location>
</feature>
<feature type="compositionally biased region" description="Gly residues" evidence="7">
    <location>
        <begin position="145"/>
        <end position="157"/>
    </location>
</feature>
<dbReference type="InterPro" id="IPR012340">
    <property type="entry name" value="NA-bd_OB-fold"/>
</dbReference>
<feature type="region of interest" description="Disordered" evidence="7">
    <location>
        <begin position="126"/>
        <end position="178"/>
    </location>
</feature>
<keyword evidence="4 6" id="KW-0233">DNA recombination</keyword>
<name>A0ABQ6IKB3_9MICO</name>
<evidence type="ECO:0000256" key="4">
    <source>
        <dbReference type="ARBA" id="ARBA00023172"/>
    </source>
</evidence>
<comment type="caution">
    <text evidence="9">The sequence shown here is derived from an EMBL/GenBank/DDBJ whole genome shotgun (WGS) entry which is preliminary data.</text>
</comment>
<dbReference type="SUPFAM" id="SSF47781">
    <property type="entry name" value="RuvA domain 2-like"/>
    <property type="match status" value="1"/>
</dbReference>
<dbReference type="SUPFAM" id="SSF50249">
    <property type="entry name" value="Nucleic acid-binding proteins"/>
    <property type="match status" value="1"/>
</dbReference>
<evidence type="ECO:0000313" key="9">
    <source>
        <dbReference type="EMBL" id="GMA37755.1"/>
    </source>
</evidence>
<dbReference type="InterPro" id="IPR013849">
    <property type="entry name" value="DNA_helicase_Holl-junc_RuvA_I"/>
</dbReference>